<keyword evidence="3" id="KW-0227">DNA damage</keyword>
<protein>
    <recommendedName>
        <fullName evidence="7">DNA repair metallo-beta-lactamase domain-containing protein</fullName>
    </recommendedName>
</protein>
<dbReference type="GO" id="GO:0003684">
    <property type="term" value="F:damaged DNA binding"/>
    <property type="evidence" value="ECO:0007669"/>
    <property type="project" value="TreeGrafter"/>
</dbReference>
<dbReference type="PANTHER" id="PTHR23240:SF6">
    <property type="entry name" value="DNA CROSS-LINK REPAIR 1A PROTEIN"/>
    <property type="match status" value="1"/>
</dbReference>
<dbReference type="Pfam" id="PF07522">
    <property type="entry name" value="DRMBL"/>
    <property type="match status" value="1"/>
</dbReference>
<dbReference type="GO" id="GO:0036297">
    <property type="term" value="P:interstrand cross-link repair"/>
    <property type="evidence" value="ECO:0007669"/>
    <property type="project" value="TreeGrafter"/>
</dbReference>
<feature type="domain" description="DNA repair metallo-beta-lactamase" evidence="7">
    <location>
        <begin position="527"/>
        <end position="645"/>
    </location>
</feature>
<feature type="compositionally biased region" description="Low complexity" evidence="6">
    <location>
        <begin position="185"/>
        <end position="211"/>
    </location>
</feature>
<keyword evidence="5" id="KW-0539">Nucleus</keyword>
<organism evidence="8 9">
    <name type="scientific">Cyanidium caldarium</name>
    <name type="common">Red alga</name>
    <dbReference type="NCBI Taxonomy" id="2771"/>
    <lineage>
        <taxon>Eukaryota</taxon>
        <taxon>Rhodophyta</taxon>
        <taxon>Bangiophyceae</taxon>
        <taxon>Cyanidiales</taxon>
        <taxon>Cyanidiaceae</taxon>
        <taxon>Cyanidium</taxon>
    </lineage>
</organism>
<dbReference type="Gene3D" id="3.40.50.12650">
    <property type="match status" value="1"/>
</dbReference>
<accession>A0AAV9IR80</accession>
<dbReference type="GO" id="GO:0005634">
    <property type="term" value="C:nucleus"/>
    <property type="evidence" value="ECO:0007669"/>
    <property type="project" value="UniProtKB-SubCell"/>
</dbReference>
<dbReference type="GO" id="GO:0035312">
    <property type="term" value="F:5'-3' DNA exonuclease activity"/>
    <property type="evidence" value="ECO:0007669"/>
    <property type="project" value="TreeGrafter"/>
</dbReference>
<feature type="compositionally biased region" description="Basic residues" evidence="6">
    <location>
        <begin position="234"/>
        <end position="249"/>
    </location>
</feature>
<keyword evidence="9" id="KW-1185">Reference proteome</keyword>
<dbReference type="GO" id="GO:0006303">
    <property type="term" value="P:double-strand break repair via nonhomologous end joining"/>
    <property type="evidence" value="ECO:0007669"/>
    <property type="project" value="TreeGrafter"/>
</dbReference>
<dbReference type="PANTHER" id="PTHR23240">
    <property type="entry name" value="DNA CROSS-LINK REPAIR PROTEIN PSO2/SNM1-RELATED"/>
    <property type="match status" value="1"/>
</dbReference>
<dbReference type="AlphaFoldDB" id="A0AAV9IR80"/>
<dbReference type="InterPro" id="IPR036866">
    <property type="entry name" value="RibonucZ/Hydroxyglut_hydro"/>
</dbReference>
<evidence type="ECO:0000259" key="7">
    <source>
        <dbReference type="Pfam" id="PF07522"/>
    </source>
</evidence>
<comment type="caution">
    <text evidence="8">The sequence shown here is derived from an EMBL/GenBank/DDBJ whole genome shotgun (WGS) entry which is preliminary data.</text>
</comment>
<evidence type="ECO:0000256" key="1">
    <source>
        <dbReference type="ARBA" id="ARBA00004123"/>
    </source>
</evidence>
<name>A0AAV9IR80_CYACA</name>
<comment type="similarity">
    <text evidence="2">Belongs to the DNA repair metallo-beta-lactamase (DRMBL) family.</text>
</comment>
<evidence type="ECO:0000256" key="3">
    <source>
        <dbReference type="ARBA" id="ARBA00022763"/>
    </source>
</evidence>
<evidence type="ECO:0000256" key="4">
    <source>
        <dbReference type="ARBA" id="ARBA00023204"/>
    </source>
</evidence>
<dbReference type="Gene3D" id="3.60.15.10">
    <property type="entry name" value="Ribonuclease Z/Hydroxyacylglutathione hydrolase-like"/>
    <property type="match status" value="1"/>
</dbReference>
<dbReference type="EMBL" id="JANCYW010000002">
    <property type="protein sequence ID" value="KAK4534763.1"/>
    <property type="molecule type" value="Genomic_DNA"/>
</dbReference>
<gene>
    <name evidence="8" type="ORF">CDCA_CDCA02G0788</name>
</gene>
<evidence type="ECO:0000256" key="2">
    <source>
        <dbReference type="ARBA" id="ARBA00010304"/>
    </source>
</evidence>
<reference evidence="8 9" key="1">
    <citation type="submission" date="2022-07" db="EMBL/GenBank/DDBJ databases">
        <title>Genome-wide signatures of adaptation to extreme environments.</title>
        <authorList>
            <person name="Cho C.H."/>
            <person name="Yoon H.S."/>
        </authorList>
    </citation>
    <scope>NUCLEOTIDE SEQUENCE [LARGE SCALE GENOMIC DNA]</scope>
    <source>
        <strain evidence="8 9">DBV 063 E5</strain>
    </source>
</reference>
<keyword evidence="4" id="KW-0234">DNA repair</keyword>
<evidence type="ECO:0000256" key="6">
    <source>
        <dbReference type="SAM" id="MobiDB-lite"/>
    </source>
</evidence>
<evidence type="ECO:0000313" key="8">
    <source>
        <dbReference type="EMBL" id="KAK4534763.1"/>
    </source>
</evidence>
<sequence>MESSGGVATPNHDAVALAPSGGADAWVTRAWLRAAGVDSNLYGACFEAAGGVRVASLLELHRSHGLDEALMALGVTPLGTRRLLAAALERLEPHQGLPTSGGIGSGERDGQRKGSDRDGGLRKRARPDRSAQRTMTSLRPRSTPAPTPNTTPRRADESLGASLTAFVHQQVAKTEAVHLDSDFESTPTPTADAPATTTASASPTRPGTAASWPIAWKPASPHQPPPVAPMASTRTRRPTRPYTRPQRHAPSHCIAGAPGCVVDSFRVPCRDGDGWRHFFLTHFHADHYGGLSRRHFTPESGRRVYCSAITANCVQAELRLHESVLVRVPVGDARGLVIFEDGSCSCCPTTATATEVDTEKISSSSKDAAARPLLRVMACDANHCPGAVMFIFYVVATGQLVMHCGDMRYEAARMQCDPLLRSLAEAPSPPQRVHHLHIDTTYGDPRYDFVPQAAALQALVDTARRDAARGRTLFLCGTYLIGKERVWLALAAALHTKVYVSPEWRRKRRLLLECLTEDAAGESVYAPWLTEDAAAAQIHLVHMGDTDWKVLRRVYQQQRERENAYVQVVGVRATGWCHSAVSAATSGVQGMRPLVPHASLPLQRTVKHQGTCILYQLPYSEHSSFTELQAFVRWLRPTRIIPTVALRHRPSAATVLGVAACD</sequence>
<dbReference type="SUPFAM" id="SSF56281">
    <property type="entry name" value="Metallo-hydrolase/oxidoreductase"/>
    <property type="match status" value="1"/>
</dbReference>
<proteinExistence type="inferred from homology"/>
<feature type="compositionally biased region" description="Basic and acidic residues" evidence="6">
    <location>
        <begin position="106"/>
        <end position="131"/>
    </location>
</feature>
<feature type="region of interest" description="Disordered" evidence="6">
    <location>
        <begin position="94"/>
        <end position="156"/>
    </location>
</feature>
<evidence type="ECO:0000313" key="9">
    <source>
        <dbReference type="Proteomes" id="UP001301350"/>
    </source>
</evidence>
<comment type="subcellular location">
    <subcellularLocation>
        <location evidence="1">Nucleus</location>
    </subcellularLocation>
</comment>
<dbReference type="InterPro" id="IPR011084">
    <property type="entry name" value="DRMBL"/>
</dbReference>
<feature type="region of interest" description="Disordered" evidence="6">
    <location>
        <begin position="179"/>
        <end position="249"/>
    </location>
</feature>
<evidence type="ECO:0000256" key="5">
    <source>
        <dbReference type="ARBA" id="ARBA00023242"/>
    </source>
</evidence>
<dbReference type="Proteomes" id="UP001301350">
    <property type="component" value="Unassembled WGS sequence"/>
</dbReference>